<accession>A0A650AFC4</accession>
<dbReference type="RefSeq" id="YP_009722328.1">
    <property type="nucleotide sequence ID" value="NC_045397.1"/>
</dbReference>
<dbReference type="InterPro" id="IPR043128">
    <property type="entry name" value="Rev_trsase/Diguanyl_cyclase"/>
</dbReference>
<gene>
    <name evidence="2" type="primary">orf844</name>
</gene>
<organism evidence="2">
    <name type="scientific">Morchella importuna</name>
    <dbReference type="NCBI Taxonomy" id="1174673"/>
    <lineage>
        <taxon>Eukaryota</taxon>
        <taxon>Fungi</taxon>
        <taxon>Dikarya</taxon>
        <taxon>Ascomycota</taxon>
        <taxon>Pezizomycotina</taxon>
        <taxon>Pezizomycetes</taxon>
        <taxon>Pezizales</taxon>
        <taxon>Morchellaceae</taxon>
        <taxon>Morchella</taxon>
    </lineage>
</organism>
<dbReference type="Gene3D" id="3.30.70.270">
    <property type="match status" value="1"/>
</dbReference>
<evidence type="ECO:0000259" key="1">
    <source>
        <dbReference type="PROSITE" id="PS50878"/>
    </source>
</evidence>
<dbReference type="AlphaFoldDB" id="A0A650AFC4"/>
<evidence type="ECO:0000313" key="2">
    <source>
        <dbReference type="EMBL" id="QGN66730.1"/>
    </source>
</evidence>
<proteinExistence type="predicted"/>
<dbReference type="GeneID" id="42906053"/>
<sequence length="844" mass="99735">MENKENKNNSLVRYFNLPNVSDTNIIKKGFDEWLSYFGIITYGWNREVKLTPLHRGFRYLGYMERKLISLSKETDRRKEAGKLYYEIVWSILTCSNTFFIWGLRTVDINWYRRWSPNKILSLYRHHLAMHRGLARKAEFKRVWIQSPPGKVRGLTVPSLNWRISGTLISKFLEIWISPNWPEWQHAYISKKGTGTAWRALLSGGMIRQQNILEFDLQNFFPSVSLKDVRRVLEEQELIPIWFSAYLVRTLASPFKMPKTLIAHDSTGQYPPLPAYQSIKPGKEPTSVPRFINGKRSTDLEHRGLPMGHSASPILAVLIMHNAIKNLQKEIPDLLPVIYADDGILGWNQKIHWKEALKGLIECFKPYGIKVNTEKSFVVKENGQWIKELKFLGMIYDPFSDVLKSQTRKGNSLSLTLSAAKYFGLDGWIVRSLFESTDYHKLYKWHPLGSVPEPAVKLNRNGDTEIVLTKYTKRERGTDNLWNKNSLSFIAKPREWSITNYKYLTSKYIVHVIMSKIKWLIENWKKIHRRIITIYLGNCIAMASLHWKNVISTKYFGLIMSRMYIGRWEIDMKQDFRLIVEPESYLDWMLRRNNTKPHKAGVREVLTDLERNHWSNIPEWMKKLHLQYSWGLNKQNQESQLRNILTVFNGTSYCTLDLLEILYLKEKRKLGKYKKREHFERKKTAILNSWKEHTLRWETCYDTYLWTDRGPLWRQIDKKVWGNYWAKQNQYKTPQNFEYRLLELMSLNPDDYMGFLDPKLFQNRSTGVFGRDPLTKPKREKNLPIPEWYFPTTADITITITKKKIKEHFDNIDTQAKKKVGEPIWRIGKAAPGTREHIELLTKLH</sequence>
<dbReference type="SUPFAM" id="SSF56672">
    <property type="entry name" value="DNA/RNA polymerases"/>
    <property type="match status" value="1"/>
</dbReference>
<dbReference type="PROSITE" id="PS50878">
    <property type="entry name" value="RT_POL"/>
    <property type="match status" value="1"/>
</dbReference>
<reference evidence="2" key="1">
    <citation type="submission" date="2019-02" db="EMBL/GenBank/DDBJ databases">
        <title>The largest mitochondrial genome of Morchella importuna (272.2 kb) among fungi reservoir of numerous mitochondrial ORFs, repeatitive sequences and nuclear genome horizontal transfer.</title>
        <authorList>
            <person name="Liu W."/>
            <person name="Bian Y."/>
        </authorList>
    </citation>
    <scope>NUCLEOTIDE SEQUENCE</scope>
</reference>
<dbReference type="InterPro" id="IPR043502">
    <property type="entry name" value="DNA/RNA_pol_sf"/>
</dbReference>
<feature type="domain" description="Reverse transcriptase" evidence="1">
    <location>
        <begin position="169"/>
        <end position="395"/>
    </location>
</feature>
<keyword evidence="2" id="KW-0496">Mitochondrion</keyword>
<geneLocation type="mitochondrion" evidence="2"/>
<name>A0A650AFC4_9PEZI</name>
<dbReference type="InterPro" id="IPR000477">
    <property type="entry name" value="RT_dom"/>
</dbReference>
<protein>
    <recommendedName>
        <fullName evidence="1">Reverse transcriptase domain-containing protein</fullName>
    </recommendedName>
</protein>
<dbReference type="EMBL" id="MK527108">
    <property type="protein sequence ID" value="QGN66730.1"/>
    <property type="molecule type" value="Genomic_DNA"/>
</dbReference>
<dbReference type="Pfam" id="PF00078">
    <property type="entry name" value="RVT_1"/>
    <property type="match status" value="1"/>
</dbReference>